<dbReference type="GO" id="GO:0043565">
    <property type="term" value="F:sequence-specific DNA binding"/>
    <property type="evidence" value="ECO:0007669"/>
    <property type="project" value="InterPro"/>
</dbReference>
<geneLocation type="plasmid" evidence="5 6">
    <name>pRK1-2</name>
</geneLocation>
<dbReference type="SMART" id="SM00342">
    <property type="entry name" value="HTH_ARAC"/>
    <property type="match status" value="1"/>
</dbReference>
<dbReference type="InterPro" id="IPR050204">
    <property type="entry name" value="AraC_XylS_family_regulators"/>
</dbReference>
<keyword evidence="3" id="KW-0804">Transcription</keyword>
<evidence type="ECO:0000313" key="5">
    <source>
        <dbReference type="EMBL" id="QOT81961.1"/>
    </source>
</evidence>
<sequence>MQTAYEYVDARTGQSAAFTPDAVTLQDHNRWSGLRLEQWEGNAGEVNDVVLPRHGVIVNIGETTHTTVRWSGRRRLSGLYRTGTTMINPERLPYDADGRGYFRGLVMAVAPESLRTMSPGQAEVELVPQFSVDDPFIASVARVLAQDVRDNYPAGPMYGEAIEAALNAHLARHYATRSAAPARAEGLSEIEQERVRTYLLDQLDEDLRLADLARLVQLDVHGFARRFKRTFGVPPHQFVLRARIERAKSLLRDTSAPLVDIALQCGFSSHSHFATVFRRQVGVRPRDYRAATNWRNPLRVL</sequence>
<dbReference type="InterPro" id="IPR009057">
    <property type="entry name" value="Homeodomain-like_sf"/>
</dbReference>
<evidence type="ECO:0000259" key="4">
    <source>
        <dbReference type="PROSITE" id="PS01124"/>
    </source>
</evidence>
<dbReference type="Gene3D" id="1.10.10.60">
    <property type="entry name" value="Homeodomain-like"/>
    <property type="match status" value="2"/>
</dbReference>
<dbReference type="AlphaFoldDB" id="A0A7M2HAE2"/>
<keyword evidence="5" id="KW-0614">Plasmid</keyword>
<dbReference type="InterPro" id="IPR018060">
    <property type="entry name" value="HTH_AraC"/>
</dbReference>
<gene>
    <name evidence="5" type="ORF">F7R26_038840</name>
</gene>
<dbReference type="PRINTS" id="PR00032">
    <property type="entry name" value="HTHARAC"/>
</dbReference>
<keyword evidence="2" id="KW-0238">DNA-binding</keyword>
<evidence type="ECO:0000256" key="3">
    <source>
        <dbReference type="ARBA" id="ARBA00023163"/>
    </source>
</evidence>
<evidence type="ECO:0000313" key="6">
    <source>
        <dbReference type="Proteomes" id="UP000397656"/>
    </source>
</evidence>
<dbReference type="PANTHER" id="PTHR46796:SF6">
    <property type="entry name" value="ARAC SUBFAMILY"/>
    <property type="match status" value="1"/>
</dbReference>
<dbReference type="SUPFAM" id="SSF46689">
    <property type="entry name" value="Homeodomain-like"/>
    <property type="match status" value="2"/>
</dbReference>
<evidence type="ECO:0000256" key="1">
    <source>
        <dbReference type="ARBA" id="ARBA00023015"/>
    </source>
</evidence>
<dbReference type="GO" id="GO:0003700">
    <property type="term" value="F:DNA-binding transcription factor activity"/>
    <property type="evidence" value="ECO:0007669"/>
    <property type="project" value="InterPro"/>
</dbReference>
<dbReference type="GeneID" id="98406929"/>
<dbReference type="RefSeq" id="WP_170301792.1">
    <property type="nucleotide sequence ID" value="NZ_CP062806.1"/>
</dbReference>
<evidence type="ECO:0000256" key="2">
    <source>
        <dbReference type="ARBA" id="ARBA00023125"/>
    </source>
</evidence>
<dbReference type="PROSITE" id="PS01124">
    <property type="entry name" value="HTH_ARAC_FAMILY_2"/>
    <property type="match status" value="1"/>
</dbReference>
<protein>
    <submittedName>
        <fullName evidence="5">Helix-turn-helix transcriptional regulator</fullName>
    </submittedName>
</protein>
<proteinExistence type="predicted"/>
<dbReference type="EMBL" id="CP062806">
    <property type="protein sequence ID" value="QOT81961.1"/>
    <property type="molecule type" value="Genomic_DNA"/>
</dbReference>
<dbReference type="Pfam" id="PF12833">
    <property type="entry name" value="HTH_18"/>
    <property type="match status" value="1"/>
</dbReference>
<dbReference type="InterPro" id="IPR020449">
    <property type="entry name" value="Tscrpt_reg_AraC-type_HTH"/>
</dbReference>
<keyword evidence="1" id="KW-0805">Transcription regulation</keyword>
<feature type="domain" description="HTH araC/xylS-type" evidence="4">
    <location>
        <begin position="193"/>
        <end position="291"/>
    </location>
</feature>
<accession>A0A7M2HAE2</accession>
<organism evidence="5 6">
    <name type="scientific">Cupriavidus basilensis</name>
    <dbReference type="NCBI Taxonomy" id="68895"/>
    <lineage>
        <taxon>Bacteria</taxon>
        <taxon>Pseudomonadati</taxon>
        <taxon>Pseudomonadota</taxon>
        <taxon>Betaproteobacteria</taxon>
        <taxon>Burkholderiales</taxon>
        <taxon>Burkholderiaceae</taxon>
        <taxon>Cupriavidus</taxon>
    </lineage>
</organism>
<name>A0A7M2HAE2_9BURK</name>
<dbReference type="PANTHER" id="PTHR46796">
    <property type="entry name" value="HTH-TYPE TRANSCRIPTIONAL ACTIVATOR RHAS-RELATED"/>
    <property type="match status" value="1"/>
</dbReference>
<reference evidence="5 6" key="1">
    <citation type="submission" date="2020-10" db="EMBL/GenBank/DDBJ databases">
        <title>Complete genome sequence of Cupriavidus basilensis CCUG 49340T.</title>
        <authorList>
            <person name="Salva-Serra F."/>
            <person name="Donoso R.A."/>
            <person name="Cho K.H."/>
            <person name="Yoo J.A."/>
            <person name="Lee K."/>
            <person name="Yoon S.-H."/>
            <person name="Perez-Pantoja D."/>
            <person name="Moore E.R.B."/>
        </authorList>
    </citation>
    <scope>NUCLEOTIDE SEQUENCE [LARGE SCALE GENOMIC DNA]</scope>
    <source>
        <strain evidence="6">CCUG 49340</strain>
        <plasmid evidence="5 6">pRK1-2</plasmid>
    </source>
</reference>
<dbReference type="Proteomes" id="UP000397656">
    <property type="component" value="Plasmid pRK1-2"/>
</dbReference>